<evidence type="ECO:0000259" key="2">
    <source>
        <dbReference type="Pfam" id="PF18557"/>
    </source>
</evidence>
<dbReference type="EMBL" id="FOVP01000006">
    <property type="protein sequence ID" value="SFN63053.1"/>
    <property type="molecule type" value="Genomic_DNA"/>
</dbReference>
<dbReference type="RefSeq" id="WP_342741936.1">
    <property type="nucleotide sequence ID" value="NZ_FOVP01000006.1"/>
</dbReference>
<feature type="compositionally biased region" description="Acidic residues" evidence="1">
    <location>
        <begin position="41"/>
        <end position="51"/>
    </location>
</feature>
<dbReference type="Pfam" id="PF18557">
    <property type="entry name" value="NepR"/>
    <property type="match status" value="1"/>
</dbReference>
<feature type="region of interest" description="Disordered" evidence="1">
    <location>
        <begin position="32"/>
        <end position="51"/>
    </location>
</feature>
<protein>
    <recommendedName>
        <fullName evidence="2">Anti-sigma factor NepR domain-containing protein</fullName>
    </recommendedName>
</protein>
<organism evidence="3 4">
    <name type="scientific">Roseovarius lutimaris</name>
    <dbReference type="NCBI Taxonomy" id="1005928"/>
    <lineage>
        <taxon>Bacteria</taxon>
        <taxon>Pseudomonadati</taxon>
        <taxon>Pseudomonadota</taxon>
        <taxon>Alphaproteobacteria</taxon>
        <taxon>Rhodobacterales</taxon>
        <taxon>Roseobacteraceae</taxon>
        <taxon>Roseovarius</taxon>
    </lineage>
</organism>
<accession>A0A1I5AKU0</accession>
<feature type="region of interest" description="Disordered" evidence="1">
    <location>
        <begin position="1"/>
        <end position="24"/>
    </location>
</feature>
<keyword evidence="4" id="KW-1185">Reference proteome</keyword>
<proteinExistence type="predicted"/>
<gene>
    <name evidence="3" type="ORF">SAMN04487859_10655</name>
</gene>
<sequence length="51" mass="5967">MTQQIDENLRRVYSETAQEPVPDRFTDLLEKLRQQEKPEDTADNETDGTKS</sequence>
<reference evidence="4" key="1">
    <citation type="submission" date="2016-10" db="EMBL/GenBank/DDBJ databases">
        <authorList>
            <person name="Varghese N."/>
            <person name="Submissions S."/>
        </authorList>
    </citation>
    <scope>NUCLEOTIDE SEQUENCE [LARGE SCALE GENOMIC DNA]</scope>
    <source>
        <strain evidence="4">DSM 28463</strain>
    </source>
</reference>
<dbReference type="Proteomes" id="UP000198599">
    <property type="component" value="Unassembled WGS sequence"/>
</dbReference>
<evidence type="ECO:0000313" key="3">
    <source>
        <dbReference type="EMBL" id="SFN63053.1"/>
    </source>
</evidence>
<evidence type="ECO:0000313" key="4">
    <source>
        <dbReference type="Proteomes" id="UP000198599"/>
    </source>
</evidence>
<dbReference type="STRING" id="1005928.SAMN04487859_10655"/>
<dbReference type="AlphaFoldDB" id="A0A1I5AKU0"/>
<dbReference type="InterPro" id="IPR041649">
    <property type="entry name" value="NepR"/>
</dbReference>
<feature type="domain" description="Anti-sigma factor NepR" evidence="2">
    <location>
        <begin position="3"/>
        <end position="36"/>
    </location>
</feature>
<name>A0A1I5AKU0_9RHOB</name>
<evidence type="ECO:0000256" key="1">
    <source>
        <dbReference type="SAM" id="MobiDB-lite"/>
    </source>
</evidence>